<dbReference type="AlphaFoldDB" id="A0A5R8M904"/>
<name>A0A5R8M904_9GAMM</name>
<dbReference type="PANTHER" id="PTHR12147:SF26">
    <property type="entry name" value="PEPTIDASE M28 DOMAIN-CONTAINING PROTEIN"/>
    <property type="match status" value="1"/>
</dbReference>
<evidence type="ECO:0000259" key="1">
    <source>
        <dbReference type="Pfam" id="PF04389"/>
    </source>
</evidence>
<dbReference type="Pfam" id="PF04389">
    <property type="entry name" value="Peptidase_M28"/>
    <property type="match status" value="1"/>
</dbReference>
<accession>A0A5R8M904</accession>
<reference evidence="2 3" key="1">
    <citation type="journal article" date="2007" name="Int. J. Syst. Evol. Microbiol.">
        <title>Halomonas saccharevitans sp. nov., Halomonas arcis sp. nov. and Halomonas subterranea sp. nov., halophilic bacteria isolated from hypersaline environments of China.</title>
        <authorList>
            <person name="Xu X.W."/>
            <person name="Wu Y.H."/>
            <person name="Zhou Z."/>
            <person name="Wang C.S."/>
            <person name="Zhou Y.G."/>
            <person name="Zhang H.B."/>
            <person name="Wang Y."/>
            <person name="Wu M."/>
        </authorList>
    </citation>
    <scope>NUCLEOTIDE SEQUENCE [LARGE SCALE GENOMIC DNA]</scope>
    <source>
        <strain evidence="2 3">TBZ3</strain>
    </source>
</reference>
<dbReference type="GO" id="GO:0006508">
    <property type="term" value="P:proteolysis"/>
    <property type="evidence" value="ECO:0007669"/>
    <property type="project" value="InterPro"/>
</dbReference>
<dbReference type="RefSeq" id="WP_138182707.1">
    <property type="nucleotide sequence ID" value="NZ_VBUI01000034.1"/>
</dbReference>
<feature type="domain" description="Peptidase M28" evidence="1">
    <location>
        <begin position="110"/>
        <end position="328"/>
    </location>
</feature>
<keyword evidence="2" id="KW-0378">Hydrolase</keyword>
<comment type="caution">
    <text evidence="2">The sequence shown here is derived from an EMBL/GenBank/DDBJ whole genome shotgun (WGS) entry which is preliminary data.</text>
</comment>
<sequence>MVTKGRGIRVWWLVMAALLPAVLAGGYWQMFHMPGSSYRGTPPPLDAQGEALRGRLRTHVRALAEEIGERHVWRPEALRAAADYIEQAFRDAGLEPRRLPVPSGGQVFHNLEVRLPGSGATDEMLVVGAHYDTVRGTSGADDNASGVAVLLELARLLQGAEREREIRLVAFVNEEAPHFGSDAMGSLTYAREARARGDAIVGMLSLEMLGHYSDAPGSQAYPPLLDLVYPDRGNFVAFVGNLRSRRLVRRVTGVFRRHAEMPSEGLAAPELLRDIFRSDHWAFWEMGWPAMMLTDTADFRNPHYHGPGDTWDKLDYARMARLTPALAETLAQLGR</sequence>
<keyword evidence="3" id="KW-1185">Reference proteome</keyword>
<dbReference type="Gene3D" id="3.40.630.10">
    <property type="entry name" value="Zn peptidases"/>
    <property type="match status" value="1"/>
</dbReference>
<gene>
    <name evidence="2" type="ORF">FEI13_16990</name>
</gene>
<proteinExistence type="predicted"/>
<dbReference type="SUPFAM" id="SSF53187">
    <property type="entry name" value="Zn-dependent exopeptidases"/>
    <property type="match status" value="1"/>
</dbReference>
<dbReference type="EMBL" id="VBUI01000034">
    <property type="protein sequence ID" value="TLF46054.1"/>
    <property type="molecule type" value="Genomic_DNA"/>
</dbReference>
<evidence type="ECO:0000313" key="2">
    <source>
        <dbReference type="EMBL" id="TLF46054.1"/>
    </source>
</evidence>
<protein>
    <submittedName>
        <fullName evidence="2">M20/M25/M40 family metallo-hydrolase</fullName>
    </submittedName>
</protein>
<dbReference type="InterPro" id="IPR007484">
    <property type="entry name" value="Peptidase_M28"/>
</dbReference>
<evidence type="ECO:0000313" key="3">
    <source>
        <dbReference type="Proteomes" id="UP000306973"/>
    </source>
</evidence>
<dbReference type="InterPro" id="IPR045175">
    <property type="entry name" value="M28_fam"/>
</dbReference>
<organism evidence="2 3">
    <name type="scientific">Halomonas urmiana</name>
    <dbReference type="NCBI Taxonomy" id="490901"/>
    <lineage>
        <taxon>Bacteria</taxon>
        <taxon>Pseudomonadati</taxon>
        <taxon>Pseudomonadota</taxon>
        <taxon>Gammaproteobacteria</taxon>
        <taxon>Oceanospirillales</taxon>
        <taxon>Halomonadaceae</taxon>
        <taxon>Halomonas</taxon>
    </lineage>
</organism>
<dbReference type="GO" id="GO:0008235">
    <property type="term" value="F:metalloexopeptidase activity"/>
    <property type="evidence" value="ECO:0007669"/>
    <property type="project" value="InterPro"/>
</dbReference>
<dbReference type="OrthoDB" id="9778250at2"/>
<dbReference type="Proteomes" id="UP000306973">
    <property type="component" value="Unassembled WGS sequence"/>
</dbReference>
<dbReference type="PANTHER" id="PTHR12147">
    <property type="entry name" value="METALLOPEPTIDASE M28 FAMILY MEMBER"/>
    <property type="match status" value="1"/>
</dbReference>